<dbReference type="PROSITE" id="PS50011">
    <property type="entry name" value="PROTEIN_KINASE_DOM"/>
    <property type="match status" value="1"/>
</dbReference>
<keyword evidence="7" id="KW-1133">Transmembrane helix</keyword>
<evidence type="ECO:0000259" key="8">
    <source>
        <dbReference type="PROSITE" id="PS50011"/>
    </source>
</evidence>
<accession>A0ABW6SZN3</accession>
<feature type="transmembrane region" description="Helical" evidence="7">
    <location>
        <begin position="375"/>
        <end position="393"/>
    </location>
</feature>
<dbReference type="EMBL" id="JBIASD010000019">
    <property type="protein sequence ID" value="MFF3669105.1"/>
    <property type="molecule type" value="Genomic_DNA"/>
</dbReference>
<reference evidence="9 10" key="1">
    <citation type="submission" date="2024-10" db="EMBL/GenBank/DDBJ databases">
        <title>The Natural Products Discovery Center: Release of the First 8490 Sequenced Strains for Exploring Actinobacteria Biosynthetic Diversity.</title>
        <authorList>
            <person name="Kalkreuter E."/>
            <person name="Kautsar S.A."/>
            <person name="Yang D."/>
            <person name="Bader C.D."/>
            <person name="Teijaro C.N."/>
            <person name="Fluegel L."/>
            <person name="Davis C.M."/>
            <person name="Simpson J.R."/>
            <person name="Lauterbach L."/>
            <person name="Steele A.D."/>
            <person name="Gui C."/>
            <person name="Meng S."/>
            <person name="Li G."/>
            <person name="Viehrig K."/>
            <person name="Ye F."/>
            <person name="Su P."/>
            <person name="Kiefer A.F."/>
            <person name="Nichols A."/>
            <person name="Cepeda A.J."/>
            <person name="Yan W."/>
            <person name="Fan B."/>
            <person name="Jiang Y."/>
            <person name="Adhikari A."/>
            <person name="Zheng C.-J."/>
            <person name="Schuster L."/>
            <person name="Cowan T.M."/>
            <person name="Smanski M.J."/>
            <person name="Chevrette M.G."/>
            <person name="De Carvalho L.P.S."/>
            <person name="Shen B."/>
        </authorList>
    </citation>
    <scope>NUCLEOTIDE SEQUENCE [LARGE SCALE GENOMIC DNA]</scope>
    <source>
        <strain evidence="9 10">NPDC002173</strain>
    </source>
</reference>
<feature type="binding site" evidence="5">
    <location>
        <position position="40"/>
    </location>
    <ligand>
        <name>ATP</name>
        <dbReference type="ChEBI" id="CHEBI:30616"/>
    </ligand>
</feature>
<keyword evidence="3 9" id="KW-0418">Kinase</keyword>
<evidence type="ECO:0000256" key="6">
    <source>
        <dbReference type="SAM" id="MobiDB-lite"/>
    </source>
</evidence>
<keyword evidence="7" id="KW-0812">Transmembrane</keyword>
<dbReference type="GO" id="GO:0004674">
    <property type="term" value="F:protein serine/threonine kinase activity"/>
    <property type="evidence" value="ECO:0007669"/>
    <property type="project" value="UniProtKB-EC"/>
</dbReference>
<name>A0ABW6SZN3_9ACTN</name>
<feature type="compositionally biased region" description="Basic and acidic residues" evidence="6">
    <location>
        <begin position="284"/>
        <end position="296"/>
    </location>
</feature>
<dbReference type="EC" id="2.7.11.1" evidence="9"/>
<dbReference type="Gene3D" id="3.30.200.20">
    <property type="entry name" value="Phosphorylase Kinase, domain 1"/>
    <property type="match status" value="1"/>
</dbReference>
<dbReference type="PANTHER" id="PTHR43289:SF34">
    <property type="entry name" value="SERINE_THREONINE-PROTEIN KINASE YBDM-RELATED"/>
    <property type="match status" value="1"/>
</dbReference>
<feature type="transmembrane region" description="Helical" evidence="7">
    <location>
        <begin position="423"/>
        <end position="443"/>
    </location>
</feature>
<dbReference type="CDD" id="cd14014">
    <property type="entry name" value="STKc_PknB_like"/>
    <property type="match status" value="1"/>
</dbReference>
<organism evidence="9 10">
    <name type="scientific">Microtetraspora malaysiensis</name>
    <dbReference type="NCBI Taxonomy" id="161358"/>
    <lineage>
        <taxon>Bacteria</taxon>
        <taxon>Bacillati</taxon>
        <taxon>Actinomycetota</taxon>
        <taxon>Actinomycetes</taxon>
        <taxon>Streptosporangiales</taxon>
        <taxon>Streptosporangiaceae</taxon>
        <taxon>Microtetraspora</taxon>
    </lineage>
</organism>
<dbReference type="PROSITE" id="PS00108">
    <property type="entry name" value="PROTEIN_KINASE_ST"/>
    <property type="match status" value="1"/>
</dbReference>
<keyword evidence="1 9" id="KW-0808">Transferase</keyword>
<evidence type="ECO:0000256" key="5">
    <source>
        <dbReference type="PROSITE-ProRule" id="PRU10141"/>
    </source>
</evidence>
<sequence length="444" mass="46919">MGSPNGGQLGPYRLLSQLGAGGFGEVHLALDTEGRTVAVKVLHPHVAADSLALTRLAREVETMRRVRGPHIAEVLDASLSGQYPYIVTRYVQGRPLSSVLASHGPIQGEDLLRLARGLAEALESIHRAGVVHRDLKPANVILADHEPFVIDFGIACAQDAASVTASGAVVGTPGYLSPEVLEGAEAGPEADVFAWAATLAFAASGRQPYGSGPPAAVAYRVVHHEPDLSGVPDWLAPLLREGLQEDPGSRPVAAELVARLDSIAPSVAAAAPPTPAPLLAAPIPHDRGPDRYDGRPSRRHHADHVRDRDAVPTAISGETTREWKPRRVNNRLRSVEEARARHRERIRRRWVIGTGVFAGLIAAAASQYFPEVSLLILVLYGLGVLIDAGFGLLAKSRTRVLVDLAGGAGVVALWAVLSSVFSPLTLLLAVGGVLFLLTIIALAS</sequence>
<feature type="transmembrane region" description="Helical" evidence="7">
    <location>
        <begin position="400"/>
        <end position="417"/>
    </location>
</feature>
<dbReference type="SUPFAM" id="SSF56112">
    <property type="entry name" value="Protein kinase-like (PK-like)"/>
    <property type="match status" value="1"/>
</dbReference>
<evidence type="ECO:0000313" key="10">
    <source>
        <dbReference type="Proteomes" id="UP001602013"/>
    </source>
</evidence>
<dbReference type="InterPro" id="IPR008271">
    <property type="entry name" value="Ser/Thr_kinase_AS"/>
</dbReference>
<gene>
    <name evidence="9" type="ORF">ACFYXI_26305</name>
</gene>
<dbReference type="SMART" id="SM00220">
    <property type="entry name" value="S_TKc"/>
    <property type="match status" value="1"/>
</dbReference>
<keyword evidence="7" id="KW-0472">Membrane</keyword>
<dbReference type="Gene3D" id="1.10.510.10">
    <property type="entry name" value="Transferase(Phosphotransferase) domain 1"/>
    <property type="match status" value="1"/>
</dbReference>
<feature type="region of interest" description="Disordered" evidence="6">
    <location>
        <begin position="275"/>
        <end position="322"/>
    </location>
</feature>
<proteinExistence type="predicted"/>
<dbReference type="PROSITE" id="PS00107">
    <property type="entry name" value="PROTEIN_KINASE_ATP"/>
    <property type="match status" value="1"/>
</dbReference>
<comment type="caution">
    <text evidence="9">The sequence shown here is derived from an EMBL/GenBank/DDBJ whole genome shotgun (WGS) entry which is preliminary data.</text>
</comment>
<evidence type="ECO:0000256" key="2">
    <source>
        <dbReference type="ARBA" id="ARBA00022741"/>
    </source>
</evidence>
<evidence type="ECO:0000313" key="9">
    <source>
        <dbReference type="EMBL" id="MFF3669105.1"/>
    </source>
</evidence>
<dbReference type="InterPro" id="IPR017441">
    <property type="entry name" value="Protein_kinase_ATP_BS"/>
</dbReference>
<dbReference type="InterPro" id="IPR011009">
    <property type="entry name" value="Kinase-like_dom_sf"/>
</dbReference>
<keyword evidence="2 5" id="KW-0547">Nucleotide-binding</keyword>
<protein>
    <submittedName>
        <fullName evidence="9">Serine/threonine-protein kinase</fullName>
        <ecNumber evidence="9">2.7.11.1</ecNumber>
    </submittedName>
</protein>
<dbReference type="Pfam" id="PF00069">
    <property type="entry name" value="Pkinase"/>
    <property type="match status" value="1"/>
</dbReference>
<keyword evidence="4 5" id="KW-0067">ATP-binding</keyword>
<evidence type="ECO:0000256" key="7">
    <source>
        <dbReference type="SAM" id="Phobius"/>
    </source>
</evidence>
<feature type="transmembrane region" description="Helical" evidence="7">
    <location>
        <begin position="350"/>
        <end position="369"/>
    </location>
</feature>
<evidence type="ECO:0000256" key="3">
    <source>
        <dbReference type="ARBA" id="ARBA00022777"/>
    </source>
</evidence>
<feature type="domain" description="Protein kinase" evidence="8">
    <location>
        <begin position="12"/>
        <end position="267"/>
    </location>
</feature>
<evidence type="ECO:0000256" key="4">
    <source>
        <dbReference type="ARBA" id="ARBA00022840"/>
    </source>
</evidence>
<evidence type="ECO:0000256" key="1">
    <source>
        <dbReference type="ARBA" id="ARBA00022679"/>
    </source>
</evidence>
<keyword evidence="10" id="KW-1185">Reference proteome</keyword>
<dbReference type="Proteomes" id="UP001602013">
    <property type="component" value="Unassembled WGS sequence"/>
</dbReference>
<dbReference type="PANTHER" id="PTHR43289">
    <property type="entry name" value="MITOGEN-ACTIVATED PROTEIN KINASE KINASE KINASE 20-RELATED"/>
    <property type="match status" value="1"/>
</dbReference>
<dbReference type="RefSeq" id="WP_387414980.1">
    <property type="nucleotide sequence ID" value="NZ_JBIASD010000019.1"/>
</dbReference>
<dbReference type="InterPro" id="IPR000719">
    <property type="entry name" value="Prot_kinase_dom"/>
</dbReference>